<dbReference type="AlphaFoldDB" id="A0A9W6WJ48"/>
<evidence type="ECO:0000313" key="3">
    <source>
        <dbReference type="EMBL" id="GME74917.1"/>
    </source>
</evidence>
<keyword evidence="1" id="KW-0175">Coiled coil</keyword>
<gene>
    <name evidence="3" type="ORF">Cboi02_000457700</name>
</gene>
<sequence length="391" mass="45232">MSEDITYNELRTFIEQQIKLLQKPVVRDKRINYIIKNQIHLSETEHNFTPNITTGGGASSLNTRRNNKRSNKSDTNENIAGTDNEDFEDTNNYEDSIDNYSDTDSVKDPKQQVAELTTKQVDKLVKLINQNLTKTYRKFYLKQSIHQVTLQIIDNESNKNIIRLNNLLKLNDILTCFEIPNLNGTVLNPIDISGTSISSDTDNNNNHDSFLEESVESNVNFHGLVKFNKDEILEYIDELPPPQLLRVTENSGDNDDDNDENQILDVDSLDQNDIFKKENLQIYETQRNTLIENKNRLAYLHEKLQHYKKIKDSIIKNLLGTSEINYDESVNLIKSNFLSNSKDNNNDLKNEIVKTSELIDTLTEKLENKTVLENLKKKIVRNFREDIGDDF</sequence>
<dbReference type="GO" id="GO:0031511">
    <property type="term" value="C:Mis6-Sim4 complex"/>
    <property type="evidence" value="ECO:0007669"/>
    <property type="project" value="InterPro"/>
</dbReference>
<comment type="caution">
    <text evidence="3">The sequence shown here is derived from an EMBL/GenBank/DDBJ whole genome shotgun (WGS) entry which is preliminary data.</text>
</comment>
<dbReference type="Pfam" id="PF13093">
    <property type="entry name" value="FTA4"/>
    <property type="match status" value="1"/>
</dbReference>
<accession>A0A9W6WJ48</accession>
<feature type="coiled-coil region" evidence="1">
    <location>
        <begin position="338"/>
        <end position="365"/>
    </location>
</feature>
<keyword evidence="4" id="KW-1185">Reference proteome</keyword>
<protein>
    <submittedName>
        <fullName evidence="3">Unnamed protein product</fullName>
    </submittedName>
</protein>
<proteinExistence type="predicted"/>
<name>A0A9W6WJ48_CANBO</name>
<dbReference type="EMBL" id="BSXN01001898">
    <property type="protein sequence ID" value="GME74917.1"/>
    <property type="molecule type" value="Genomic_DNA"/>
</dbReference>
<evidence type="ECO:0000256" key="1">
    <source>
        <dbReference type="SAM" id="Coils"/>
    </source>
</evidence>
<feature type="region of interest" description="Disordered" evidence="2">
    <location>
        <begin position="47"/>
        <end position="111"/>
    </location>
</feature>
<reference evidence="3" key="1">
    <citation type="submission" date="2023-04" db="EMBL/GenBank/DDBJ databases">
        <title>Candida boidinii NBRC 10035.</title>
        <authorList>
            <person name="Ichikawa N."/>
            <person name="Sato H."/>
            <person name="Tonouchi N."/>
        </authorList>
    </citation>
    <scope>NUCLEOTIDE SEQUENCE</scope>
    <source>
        <strain evidence="3">NBRC 10035</strain>
    </source>
</reference>
<dbReference type="Proteomes" id="UP001165120">
    <property type="component" value="Unassembled WGS sequence"/>
</dbReference>
<organism evidence="3 4">
    <name type="scientific">Candida boidinii</name>
    <name type="common">Yeast</name>
    <dbReference type="NCBI Taxonomy" id="5477"/>
    <lineage>
        <taxon>Eukaryota</taxon>
        <taxon>Fungi</taxon>
        <taxon>Dikarya</taxon>
        <taxon>Ascomycota</taxon>
        <taxon>Saccharomycotina</taxon>
        <taxon>Pichiomycetes</taxon>
        <taxon>Pichiales</taxon>
        <taxon>Pichiaceae</taxon>
        <taxon>Ogataea</taxon>
        <taxon>Ogataea/Candida clade</taxon>
    </lineage>
</organism>
<evidence type="ECO:0000313" key="4">
    <source>
        <dbReference type="Proteomes" id="UP001165120"/>
    </source>
</evidence>
<dbReference type="InterPro" id="IPR025207">
    <property type="entry name" value="Sim4_Fta4"/>
</dbReference>
<evidence type="ECO:0000256" key="2">
    <source>
        <dbReference type="SAM" id="MobiDB-lite"/>
    </source>
</evidence>
<feature type="compositionally biased region" description="Acidic residues" evidence="2">
    <location>
        <begin position="83"/>
        <end position="97"/>
    </location>
</feature>